<keyword evidence="3" id="KW-1185">Reference proteome</keyword>
<dbReference type="EMBL" id="KN818510">
    <property type="protein sequence ID" value="KIL55487.1"/>
    <property type="molecule type" value="Genomic_DNA"/>
</dbReference>
<dbReference type="OrthoDB" id="3202607at2759"/>
<evidence type="ECO:0000256" key="1">
    <source>
        <dbReference type="SAM" id="MobiDB-lite"/>
    </source>
</evidence>
<organism evidence="2 3">
    <name type="scientific">Amanita muscaria (strain Koide BX008)</name>
    <dbReference type="NCBI Taxonomy" id="946122"/>
    <lineage>
        <taxon>Eukaryota</taxon>
        <taxon>Fungi</taxon>
        <taxon>Dikarya</taxon>
        <taxon>Basidiomycota</taxon>
        <taxon>Agaricomycotina</taxon>
        <taxon>Agaricomycetes</taxon>
        <taxon>Agaricomycetidae</taxon>
        <taxon>Agaricales</taxon>
        <taxon>Pluteineae</taxon>
        <taxon>Amanitaceae</taxon>
        <taxon>Amanita</taxon>
    </lineage>
</organism>
<feature type="compositionally biased region" description="Basic residues" evidence="1">
    <location>
        <begin position="28"/>
        <end position="42"/>
    </location>
</feature>
<evidence type="ECO:0000313" key="3">
    <source>
        <dbReference type="Proteomes" id="UP000054549"/>
    </source>
</evidence>
<feature type="region of interest" description="Disordered" evidence="1">
    <location>
        <begin position="1"/>
        <end position="67"/>
    </location>
</feature>
<dbReference type="STRING" id="946122.A0A0C2W319"/>
<evidence type="ECO:0000313" key="2">
    <source>
        <dbReference type="EMBL" id="KIL55487.1"/>
    </source>
</evidence>
<gene>
    <name evidence="2" type="ORF">M378DRAFT_28558</name>
</gene>
<protein>
    <submittedName>
        <fullName evidence="2">Uncharacterized protein</fullName>
    </submittedName>
</protein>
<name>A0A0C2W319_AMAMK</name>
<reference evidence="2 3" key="1">
    <citation type="submission" date="2014-04" db="EMBL/GenBank/DDBJ databases">
        <title>Evolutionary Origins and Diversification of the Mycorrhizal Mutualists.</title>
        <authorList>
            <consortium name="DOE Joint Genome Institute"/>
            <consortium name="Mycorrhizal Genomics Consortium"/>
            <person name="Kohler A."/>
            <person name="Kuo A."/>
            <person name="Nagy L.G."/>
            <person name="Floudas D."/>
            <person name="Copeland A."/>
            <person name="Barry K.W."/>
            <person name="Cichocki N."/>
            <person name="Veneault-Fourrey C."/>
            <person name="LaButti K."/>
            <person name="Lindquist E.A."/>
            <person name="Lipzen A."/>
            <person name="Lundell T."/>
            <person name="Morin E."/>
            <person name="Murat C."/>
            <person name="Riley R."/>
            <person name="Ohm R."/>
            <person name="Sun H."/>
            <person name="Tunlid A."/>
            <person name="Henrissat B."/>
            <person name="Grigoriev I.V."/>
            <person name="Hibbett D.S."/>
            <person name="Martin F."/>
        </authorList>
    </citation>
    <scope>NUCLEOTIDE SEQUENCE [LARGE SCALE GENOMIC DNA]</scope>
    <source>
        <strain evidence="2 3">Koide BX008</strain>
    </source>
</reference>
<dbReference type="Proteomes" id="UP000054549">
    <property type="component" value="Unassembled WGS sequence"/>
</dbReference>
<dbReference type="HOGENOM" id="CLU_031314_2_1_1"/>
<proteinExistence type="predicted"/>
<sequence>MEEDKEDKIKEDKKEGSCAAAPDPPLSRKQKKSKRRCLRRKIERGAKEGGIKAVTKKRCSEAAQNPTKLPFSMKADMKKNATTSGWLGKKPSGPSDTEPRQYTLRELLDPNGGQAMSYVPWNGSTLHYVLDNEDRVCMVLAGRPRDPKWDELTKDAYSRLSLLRSQLEYDQKETNNRRGTFPTIAHGLSFGGGQKKPKHLSHGSDQKKEDLLEDVMNTKSIQRLCKFASSVYEACCKGCHDYIAETVETIRATDGSLRRPYDSKVGVYPCRSFNLGPHTVSFPHKDVGNLAQSWCSVTALGEYDHHLGGHLVLWDFKTVIQFPAGSTILLPSALFLHSNTSIQPGETRYSIIQYAAGGLFRWVENGCMTDKELGDKAEDNEDLEMTREALRKSRWEKAVDMYTKVKKLASLT</sequence>
<dbReference type="InParanoid" id="A0A0C2W319"/>
<feature type="compositionally biased region" description="Basic and acidic residues" evidence="1">
    <location>
        <begin position="1"/>
        <end position="16"/>
    </location>
</feature>
<dbReference type="AlphaFoldDB" id="A0A0C2W319"/>
<feature type="region of interest" description="Disordered" evidence="1">
    <location>
        <begin position="178"/>
        <end position="207"/>
    </location>
</feature>
<accession>A0A0C2W319</accession>
<dbReference type="Gene3D" id="3.60.130.30">
    <property type="match status" value="1"/>
</dbReference>